<evidence type="ECO:0000259" key="1">
    <source>
        <dbReference type="Pfam" id="PF00646"/>
    </source>
</evidence>
<proteinExistence type="predicted"/>
<dbReference type="InterPro" id="IPR036047">
    <property type="entry name" value="F-box-like_dom_sf"/>
</dbReference>
<dbReference type="InterPro" id="IPR001810">
    <property type="entry name" value="F-box_dom"/>
</dbReference>
<dbReference type="Pfam" id="PF00646">
    <property type="entry name" value="F-box"/>
    <property type="match status" value="1"/>
</dbReference>
<dbReference type="EMBL" id="MG011690">
    <property type="protein sequence ID" value="AVK75691.1"/>
    <property type="molecule type" value="Genomic_DNA"/>
</dbReference>
<dbReference type="KEGG" id="vg:36842404"/>
<gene>
    <name evidence="2" type="ORF">pneo_cds_84</name>
</gene>
<dbReference type="GeneID" id="36842404"/>
<organism evidence="2">
    <name type="scientific">Pandoravirus neocaledonia</name>
    <dbReference type="NCBI Taxonomy" id="2107708"/>
    <lineage>
        <taxon>Viruses</taxon>
        <taxon>Pandoravirus</taxon>
    </lineage>
</organism>
<dbReference type="SUPFAM" id="SSF81383">
    <property type="entry name" value="F-box domain"/>
    <property type="match status" value="1"/>
</dbReference>
<dbReference type="CDD" id="cd09917">
    <property type="entry name" value="F-box_SF"/>
    <property type="match status" value="1"/>
</dbReference>
<evidence type="ECO:0000313" key="2">
    <source>
        <dbReference type="EMBL" id="AVK75691.1"/>
    </source>
</evidence>
<name>A0A2U7UB58_9VIRU</name>
<reference evidence="2" key="1">
    <citation type="journal article" date="2018" name="Nat. Commun.">
        <title>Diversity and evolution of the emerging Pandoraviridae family.</title>
        <authorList>
            <person name="Legendre M."/>
            <person name="Fabre E."/>
            <person name="Poirot O."/>
            <person name="Jeudy S."/>
            <person name="Lartigue A."/>
            <person name="Alempic J.M."/>
            <person name="Beucher L."/>
            <person name="Philippe N."/>
            <person name="Bertaux L."/>
            <person name="Christo-Foroux E."/>
            <person name="Labadie K."/>
            <person name="Coute Y."/>
            <person name="Abergel C."/>
            <person name="Claverie J.M."/>
        </authorList>
    </citation>
    <scope>NUCLEOTIDE SEQUENCE [LARGE SCALE GENOMIC DNA]</scope>
    <source>
        <strain evidence="2">Neocaledonia</strain>
    </source>
</reference>
<protein>
    <recommendedName>
        <fullName evidence="1">F-box domain-containing protein</fullName>
    </recommendedName>
</protein>
<dbReference type="Proteomes" id="UP000249287">
    <property type="component" value="Segment"/>
</dbReference>
<feature type="domain" description="F-box" evidence="1">
    <location>
        <begin position="5"/>
        <end position="40"/>
    </location>
</feature>
<dbReference type="RefSeq" id="YP_009481694.1">
    <property type="nucleotide sequence ID" value="NC_037666.1"/>
</dbReference>
<accession>A0A2U7UB58</accession>
<sequence>MAMGSDLPPEIWDHIAAHCDRASAAILAATCSALRAIVMRRVVLTWDAARTAMDGAVDCWEHKAPPWDVAWTEPPAAWCDVCSDPERYTGAPYTLNLRQWICDDGVPGDACARNVCDACVMRRMATVPGAERTAWPMRRVELGRPHVWSADRHGQVFDVLSSETIPAERFVVPPSATHLIDPLAPSTIKRWARQDHVEVLFRGGLAPASLPSVRAWLPLAGAQHVVLYDEATVRHDVMRLALVCCDVASAMWGAVLLVDHTMSERTAVWALAIESLGDLLRRYRDRPAPEALMGLVAWLYRSVARV</sequence>